<evidence type="ECO:0000256" key="7">
    <source>
        <dbReference type="ARBA" id="ARBA00023136"/>
    </source>
</evidence>
<evidence type="ECO:0000256" key="8">
    <source>
        <dbReference type="RuleBase" id="RU361233"/>
    </source>
</evidence>
<feature type="domain" description="Casparian strip membrane protein" evidence="9">
    <location>
        <begin position="53"/>
        <end position="190"/>
    </location>
</feature>
<proteinExistence type="inferred from homology"/>
<comment type="subunit">
    <text evidence="3 8">Homodimer and heterodimers.</text>
</comment>
<keyword evidence="5 8" id="KW-0812">Transmembrane</keyword>
<gene>
    <name evidence="11" type="primary">LOC115749986</name>
</gene>
<protein>
    <recommendedName>
        <fullName evidence="8">CASP-like protein</fullName>
    </recommendedName>
</protein>
<dbReference type="PANTHER" id="PTHR33573">
    <property type="entry name" value="CASP-LIKE PROTEIN 4A4"/>
    <property type="match status" value="1"/>
</dbReference>
<keyword evidence="10" id="KW-1185">Reference proteome</keyword>
<reference evidence="11" key="2">
    <citation type="submission" date="2025-08" db="UniProtKB">
        <authorList>
            <consortium name="RefSeq"/>
        </authorList>
    </citation>
    <scope>IDENTIFICATION</scope>
    <source>
        <tissue evidence="11">Leaf</tissue>
    </source>
</reference>
<evidence type="ECO:0000256" key="1">
    <source>
        <dbReference type="ARBA" id="ARBA00004651"/>
    </source>
</evidence>
<comment type="caution">
    <text evidence="8">Lacks conserved residue(s) required for the propagation of feature annotation.</text>
</comment>
<feature type="transmembrane region" description="Helical" evidence="8">
    <location>
        <begin position="98"/>
        <end position="123"/>
    </location>
</feature>
<accession>A0A8B8Q737</accession>
<dbReference type="NCBIfam" id="TIGR01569">
    <property type="entry name" value="A_tha_TIGR01569"/>
    <property type="match status" value="1"/>
</dbReference>
<reference evidence="10" key="1">
    <citation type="submission" date="2025-05" db="UniProtKB">
        <authorList>
            <consortium name="RefSeq"/>
        </authorList>
    </citation>
    <scope>NUCLEOTIDE SEQUENCE [LARGE SCALE GENOMIC DNA]</scope>
</reference>
<comment type="subcellular location">
    <subcellularLocation>
        <location evidence="1 8">Cell membrane</location>
        <topology evidence="1 8">Multi-pass membrane protein</topology>
    </subcellularLocation>
</comment>
<evidence type="ECO:0000256" key="3">
    <source>
        <dbReference type="ARBA" id="ARBA00011489"/>
    </source>
</evidence>
<keyword evidence="7 8" id="KW-0472">Membrane</keyword>
<sequence length="221" mass="24494">MRRNLVYSSNPPCILVTKISSFLCSTLLFVAQFSEMSLGDNGQLSIDKPTSFLKFLDCFLRISAVPLSVATIWLTTTNQQDNSSYGKIEFQNFLGLKYMVWISGICAAYAFASAACTLLKFLVAKAWLFFAPDQIIAYLMVTSGAAALEILYLAYKGDRGVTWSEACTSYGRFCSKVKLALILHFLALCCFLVLAVISGYRAFSIFEPPPVSPKEVEEERA</sequence>
<name>A0A8B8Q737_9MYRT</name>
<dbReference type="AlphaFoldDB" id="A0A8B8Q737"/>
<dbReference type="GO" id="GO:0005886">
    <property type="term" value="C:plasma membrane"/>
    <property type="evidence" value="ECO:0007669"/>
    <property type="project" value="UniProtKB-SubCell"/>
</dbReference>
<dbReference type="PANTHER" id="PTHR33573:SF30">
    <property type="entry name" value="CASP-LIKE PROTEIN 2C1-RELATED"/>
    <property type="match status" value="1"/>
</dbReference>
<comment type="similarity">
    <text evidence="2 8">Belongs to the Casparian strip membrane proteins (CASP) family.</text>
</comment>
<dbReference type="InterPro" id="IPR006459">
    <property type="entry name" value="CASP/CASPL"/>
</dbReference>
<keyword evidence="6 8" id="KW-1133">Transmembrane helix</keyword>
<dbReference type="GeneID" id="115749986"/>
<evidence type="ECO:0000256" key="6">
    <source>
        <dbReference type="ARBA" id="ARBA00022989"/>
    </source>
</evidence>
<evidence type="ECO:0000256" key="4">
    <source>
        <dbReference type="ARBA" id="ARBA00022475"/>
    </source>
</evidence>
<evidence type="ECO:0000256" key="5">
    <source>
        <dbReference type="ARBA" id="ARBA00022692"/>
    </source>
</evidence>
<organism evidence="10 11">
    <name type="scientific">Rhodamnia argentea</name>
    <dbReference type="NCBI Taxonomy" id="178133"/>
    <lineage>
        <taxon>Eukaryota</taxon>
        <taxon>Viridiplantae</taxon>
        <taxon>Streptophyta</taxon>
        <taxon>Embryophyta</taxon>
        <taxon>Tracheophyta</taxon>
        <taxon>Spermatophyta</taxon>
        <taxon>Magnoliopsida</taxon>
        <taxon>eudicotyledons</taxon>
        <taxon>Gunneridae</taxon>
        <taxon>Pentapetalae</taxon>
        <taxon>rosids</taxon>
        <taxon>malvids</taxon>
        <taxon>Myrtales</taxon>
        <taxon>Myrtaceae</taxon>
        <taxon>Myrtoideae</taxon>
        <taxon>Myrteae</taxon>
        <taxon>Australasian group</taxon>
        <taxon>Rhodamnia</taxon>
    </lineage>
</organism>
<keyword evidence="4 8" id="KW-1003">Cell membrane</keyword>
<evidence type="ECO:0000259" key="9">
    <source>
        <dbReference type="Pfam" id="PF04535"/>
    </source>
</evidence>
<dbReference type="Pfam" id="PF04535">
    <property type="entry name" value="CASP_dom"/>
    <property type="match status" value="1"/>
</dbReference>
<evidence type="ECO:0000256" key="2">
    <source>
        <dbReference type="ARBA" id="ARBA00007651"/>
    </source>
</evidence>
<dbReference type="InterPro" id="IPR006702">
    <property type="entry name" value="CASP_dom"/>
</dbReference>
<evidence type="ECO:0000313" key="11">
    <source>
        <dbReference type="RefSeq" id="XP_030542915.1"/>
    </source>
</evidence>
<dbReference type="Proteomes" id="UP000827889">
    <property type="component" value="Chromosome 2"/>
</dbReference>
<dbReference type="KEGG" id="rarg:115749986"/>
<dbReference type="RefSeq" id="XP_030542915.1">
    <property type="nucleotide sequence ID" value="XM_030687055.2"/>
</dbReference>
<feature type="transmembrane region" description="Helical" evidence="8">
    <location>
        <begin position="179"/>
        <end position="203"/>
    </location>
</feature>
<feature type="transmembrane region" description="Helical" evidence="8">
    <location>
        <begin position="135"/>
        <end position="155"/>
    </location>
</feature>
<evidence type="ECO:0000313" key="10">
    <source>
        <dbReference type="Proteomes" id="UP000827889"/>
    </source>
</evidence>
<dbReference type="OrthoDB" id="755577at2759"/>